<reference evidence="7" key="3">
    <citation type="submission" date="2015-09" db="EMBL/GenBank/DDBJ databases">
        <authorList>
            <consortium name="Pathogen Informatics"/>
        </authorList>
    </citation>
    <scope>NUCLEOTIDE SEQUENCE [LARGE SCALE GENOMIC DNA]</scope>
    <source>
        <strain evidence="7">Lake Konstanz</strain>
    </source>
</reference>
<dbReference type="Proteomes" id="UP000051952">
    <property type="component" value="Unassembled WGS sequence"/>
</dbReference>
<keyword evidence="3" id="KW-1133">Transmembrane helix</keyword>
<keyword evidence="1" id="KW-0143">Chaperone</keyword>
<evidence type="ECO:0000313" key="5">
    <source>
        <dbReference type="EMBL" id="ACI15980.1"/>
    </source>
</evidence>
<reference evidence="5" key="1">
    <citation type="submission" date="2008-08" db="EMBL/GenBank/DDBJ databases">
        <title>Insights into the genome sequence of a free-living kinetoplastid: Bodo saltans (Kinetoplastida: Euglenozoa).</title>
        <authorList>
            <person name="Jackson A.P."/>
            <person name="Quail M.A."/>
            <person name="Berriman M."/>
        </authorList>
    </citation>
    <scope>NUCLEOTIDE SEQUENCE</scope>
    <source>
        <strain evidence="5">Lake Konstanz</strain>
    </source>
</reference>
<name>B6DTF2_BODSA</name>
<dbReference type="OMA" id="FPPKWEK"/>
<accession>B6DTF2</accession>
<dbReference type="InterPro" id="IPR036869">
    <property type="entry name" value="J_dom_sf"/>
</dbReference>
<dbReference type="PRINTS" id="PR00625">
    <property type="entry name" value="JDOMAIN"/>
</dbReference>
<dbReference type="InterPro" id="IPR001623">
    <property type="entry name" value="DnaJ_domain"/>
</dbReference>
<gene>
    <name evidence="6" type="ORF">BSAL_15525</name>
</gene>
<evidence type="ECO:0000313" key="6">
    <source>
        <dbReference type="EMBL" id="CUG88461.1"/>
    </source>
</evidence>
<dbReference type="EMBL" id="FJ168552">
    <property type="protein sequence ID" value="ACI15980.1"/>
    <property type="molecule type" value="Genomic_DNA"/>
</dbReference>
<dbReference type="Gene3D" id="1.10.287.110">
    <property type="entry name" value="DnaJ domain"/>
    <property type="match status" value="1"/>
</dbReference>
<dbReference type="PROSITE" id="PS50076">
    <property type="entry name" value="DNAJ_2"/>
    <property type="match status" value="1"/>
</dbReference>
<proteinExistence type="predicted"/>
<keyword evidence="3" id="KW-0812">Transmembrane</keyword>
<dbReference type="EMBL" id="CYKH01001645">
    <property type="protein sequence ID" value="CUG88461.1"/>
    <property type="molecule type" value="Genomic_DNA"/>
</dbReference>
<dbReference type="PANTHER" id="PTHR44360:SF1">
    <property type="entry name" value="DNAJ HOMOLOG SUBFAMILY B MEMBER 9"/>
    <property type="match status" value="1"/>
</dbReference>
<feature type="region of interest" description="Disordered" evidence="2">
    <location>
        <begin position="148"/>
        <end position="168"/>
    </location>
</feature>
<organism evidence="5">
    <name type="scientific">Bodo saltans</name>
    <name type="common">Flagellated protozoan</name>
    <dbReference type="NCBI Taxonomy" id="75058"/>
    <lineage>
        <taxon>Eukaryota</taxon>
        <taxon>Discoba</taxon>
        <taxon>Euglenozoa</taxon>
        <taxon>Kinetoplastea</taxon>
        <taxon>Metakinetoplastina</taxon>
        <taxon>Eubodonida</taxon>
        <taxon>Bodonidae</taxon>
        <taxon>Bodo</taxon>
    </lineage>
</organism>
<sequence length="233" mass="25895">MLRSNPKLLSMIRRQTCTAAAATSMCAATNATTLSLQCRAFGGDKQKNPYTVLGLKQGASKDQIKKAYRVLARKHHPDAGGSHETFQEIQQAYEQVKSGVWVPKSDGSGGEPAAAGSRYTNFRYTTRGAKGKVSYEDFYAQMHGDGKKKGFDFDEEEDPDAKKKARRNPMAGNQELVQAWFRVILAWTAIFCTLRVVLFLCFPPKHHHTPKKPLPEKPRRPPPPKPLAQPVVA</sequence>
<keyword evidence="7" id="KW-1185">Reference proteome</keyword>
<dbReference type="GO" id="GO:0051087">
    <property type="term" value="F:protein-folding chaperone binding"/>
    <property type="evidence" value="ECO:0007669"/>
    <property type="project" value="TreeGrafter"/>
</dbReference>
<dbReference type="OrthoDB" id="10250354at2759"/>
<dbReference type="CDD" id="cd06257">
    <property type="entry name" value="DnaJ"/>
    <property type="match status" value="1"/>
</dbReference>
<dbReference type="PANTHER" id="PTHR44360">
    <property type="entry name" value="DNAJ HOMOLOG SUBFAMILY B MEMBER 9"/>
    <property type="match status" value="1"/>
</dbReference>
<feature type="transmembrane region" description="Helical" evidence="3">
    <location>
        <begin position="179"/>
        <end position="202"/>
    </location>
</feature>
<evidence type="ECO:0000313" key="7">
    <source>
        <dbReference type="Proteomes" id="UP000051952"/>
    </source>
</evidence>
<evidence type="ECO:0000256" key="2">
    <source>
        <dbReference type="SAM" id="MobiDB-lite"/>
    </source>
</evidence>
<keyword evidence="3" id="KW-0472">Membrane</keyword>
<evidence type="ECO:0000256" key="1">
    <source>
        <dbReference type="ARBA" id="ARBA00023186"/>
    </source>
</evidence>
<dbReference type="GO" id="GO:0036503">
    <property type="term" value="P:ERAD pathway"/>
    <property type="evidence" value="ECO:0007669"/>
    <property type="project" value="TreeGrafter"/>
</dbReference>
<dbReference type="Pfam" id="PF00226">
    <property type="entry name" value="DnaJ"/>
    <property type="match status" value="1"/>
</dbReference>
<evidence type="ECO:0000256" key="3">
    <source>
        <dbReference type="SAM" id="Phobius"/>
    </source>
</evidence>
<evidence type="ECO:0000259" key="4">
    <source>
        <dbReference type="PROSITE" id="PS50076"/>
    </source>
</evidence>
<dbReference type="VEuPathDB" id="TriTrypDB:BSAL_15525"/>
<dbReference type="SUPFAM" id="SSF46565">
    <property type="entry name" value="Chaperone J-domain"/>
    <property type="match status" value="1"/>
</dbReference>
<feature type="domain" description="J" evidence="4">
    <location>
        <begin position="48"/>
        <end position="109"/>
    </location>
</feature>
<feature type="region of interest" description="Disordered" evidence="2">
    <location>
        <begin position="207"/>
        <end position="233"/>
    </location>
</feature>
<protein>
    <submittedName>
        <fullName evidence="6">DNA-J protein, putative</fullName>
    </submittedName>
    <submittedName>
        <fullName evidence="5">DnaJ chaperone</fullName>
    </submittedName>
</protein>
<dbReference type="GO" id="GO:0005783">
    <property type="term" value="C:endoplasmic reticulum"/>
    <property type="evidence" value="ECO:0007669"/>
    <property type="project" value="TreeGrafter"/>
</dbReference>
<dbReference type="SMART" id="SM00271">
    <property type="entry name" value="DnaJ"/>
    <property type="match status" value="1"/>
</dbReference>
<reference evidence="6" key="2">
    <citation type="submission" date="2015-09" db="EMBL/GenBank/DDBJ databases">
        <authorList>
            <person name="Jackson K.R."/>
            <person name="Lunt B.L."/>
            <person name="Fisher J.N.B."/>
            <person name="Gardner A.V."/>
            <person name="Bailey M.E."/>
            <person name="Deus L.M."/>
            <person name="Earl A.S."/>
            <person name="Gibby P.D."/>
            <person name="Hartmann K.A."/>
            <person name="Liu J.E."/>
            <person name="Manci A.M."/>
            <person name="Nielsen D.A."/>
            <person name="Solomon M.B."/>
            <person name="Breakwell D.P."/>
            <person name="Burnett S.H."/>
            <person name="Grose J.H."/>
        </authorList>
    </citation>
    <scope>NUCLEOTIDE SEQUENCE [LARGE SCALE GENOMIC DNA]</scope>
    <source>
        <strain evidence="6">Lake Konstanz</strain>
    </source>
</reference>
<dbReference type="GO" id="GO:0051787">
    <property type="term" value="F:misfolded protein binding"/>
    <property type="evidence" value="ECO:0007669"/>
    <property type="project" value="TreeGrafter"/>
</dbReference>
<dbReference type="InterPro" id="IPR051948">
    <property type="entry name" value="Hsp70_co-chaperone_J-domain"/>
</dbReference>
<dbReference type="AlphaFoldDB" id="B6DTF2"/>